<dbReference type="GO" id="GO:0000082">
    <property type="term" value="P:G1/S transition of mitotic cell cycle"/>
    <property type="evidence" value="ECO:0007669"/>
    <property type="project" value="TreeGrafter"/>
</dbReference>
<dbReference type="GO" id="GO:0005737">
    <property type="term" value="C:cytoplasm"/>
    <property type="evidence" value="ECO:0007669"/>
    <property type="project" value="TreeGrafter"/>
</dbReference>
<keyword evidence="3" id="KW-0547">Nucleotide-binding</keyword>
<organism evidence="9 10">
    <name type="scientific">Aspergillus campestris (strain IBT 28561)</name>
    <dbReference type="NCBI Taxonomy" id="1392248"/>
    <lineage>
        <taxon>Eukaryota</taxon>
        <taxon>Fungi</taxon>
        <taxon>Dikarya</taxon>
        <taxon>Ascomycota</taxon>
        <taxon>Pezizomycotina</taxon>
        <taxon>Eurotiomycetes</taxon>
        <taxon>Eurotiomycetidae</taxon>
        <taxon>Eurotiales</taxon>
        <taxon>Aspergillaceae</taxon>
        <taxon>Aspergillus</taxon>
        <taxon>Aspergillus subgen. Circumdati</taxon>
    </lineage>
</organism>
<evidence type="ECO:0000256" key="1">
    <source>
        <dbReference type="ARBA" id="ARBA00006485"/>
    </source>
</evidence>
<feature type="domain" description="Protein kinase" evidence="8">
    <location>
        <begin position="103"/>
        <end position="391"/>
    </location>
</feature>
<evidence type="ECO:0000313" key="10">
    <source>
        <dbReference type="Proteomes" id="UP000234254"/>
    </source>
</evidence>
<reference evidence="9" key="1">
    <citation type="submission" date="2016-12" db="EMBL/GenBank/DDBJ databases">
        <title>The genomes of Aspergillus section Nigri reveals drivers in fungal speciation.</title>
        <authorList>
            <consortium name="DOE Joint Genome Institute"/>
            <person name="Vesth T.C."/>
            <person name="Nybo J."/>
            <person name="Theobald S."/>
            <person name="Brandl J."/>
            <person name="Frisvad J.C."/>
            <person name="Nielsen K.F."/>
            <person name="Lyhne E.K."/>
            <person name="Kogle M.E."/>
            <person name="Kuo A."/>
            <person name="Riley R."/>
            <person name="Clum A."/>
            <person name="Nolan M."/>
            <person name="Lipzen A."/>
            <person name="Salamov A."/>
            <person name="Henrissat B."/>
            <person name="Wiebenga A."/>
            <person name="De vries R.P."/>
            <person name="Grigoriev I.V."/>
            <person name="Mortensen U.H."/>
            <person name="Andersen M.R."/>
            <person name="Baker S.E."/>
        </authorList>
    </citation>
    <scope>NUCLEOTIDE SEQUENCE</scope>
    <source>
        <strain evidence="9">IBT 28561</strain>
    </source>
</reference>
<dbReference type="PROSITE" id="PS50011">
    <property type="entry name" value="PROTEIN_KINASE_DOM"/>
    <property type="match status" value="1"/>
</dbReference>
<comment type="similarity">
    <text evidence="1">Belongs to the protein kinase superfamily. CMGC Ser/Thr protein kinase family. CDC2/CDKX subfamily.</text>
</comment>
<comment type="catalytic activity">
    <reaction evidence="6">
        <text>L-seryl-[protein] + ATP = O-phospho-L-seryl-[protein] + ADP + H(+)</text>
        <dbReference type="Rhea" id="RHEA:17989"/>
        <dbReference type="Rhea" id="RHEA-COMP:9863"/>
        <dbReference type="Rhea" id="RHEA-COMP:11604"/>
        <dbReference type="ChEBI" id="CHEBI:15378"/>
        <dbReference type="ChEBI" id="CHEBI:29999"/>
        <dbReference type="ChEBI" id="CHEBI:30616"/>
        <dbReference type="ChEBI" id="CHEBI:83421"/>
        <dbReference type="ChEBI" id="CHEBI:456216"/>
        <dbReference type="EC" id="2.7.11.22"/>
    </reaction>
</comment>
<feature type="region of interest" description="Disordered" evidence="7">
    <location>
        <begin position="75"/>
        <end position="98"/>
    </location>
</feature>
<accession>A0A2I1DGD1</accession>
<evidence type="ECO:0000256" key="6">
    <source>
        <dbReference type="ARBA" id="ARBA00048367"/>
    </source>
</evidence>
<dbReference type="InterPro" id="IPR000719">
    <property type="entry name" value="Prot_kinase_dom"/>
</dbReference>
<dbReference type="InterPro" id="IPR011009">
    <property type="entry name" value="Kinase-like_dom_sf"/>
</dbReference>
<evidence type="ECO:0000256" key="5">
    <source>
        <dbReference type="ARBA" id="ARBA00047811"/>
    </source>
</evidence>
<keyword evidence="4" id="KW-0067">ATP-binding</keyword>
<dbReference type="InterPro" id="IPR050108">
    <property type="entry name" value="CDK"/>
</dbReference>
<dbReference type="GeneID" id="36545497"/>
<dbReference type="GO" id="GO:0030332">
    <property type="term" value="F:cyclin binding"/>
    <property type="evidence" value="ECO:0007669"/>
    <property type="project" value="TreeGrafter"/>
</dbReference>
<dbReference type="FunFam" id="1.10.510.10:FF:000924">
    <property type="entry name" value="Cell division protein kinase (Ctk1), putative"/>
    <property type="match status" value="1"/>
</dbReference>
<dbReference type="GO" id="GO:0010389">
    <property type="term" value="P:regulation of G2/M transition of mitotic cell cycle"/>
    <property type="evidence" value="ECO:0007669"/>
    <property type="project" value="TreeGrafter"/>
</dbReference>
<dbReference type="AlphaFoldDB" id="A0A2I1DGD1"/>
<comment type="caution">
    <text evidence="9">The sequence shown here is derived from an EMBL/GenBank/DDBJ whole genome shotgun (WGS) entry which is preliminary data.</text>
</comment>
<dbReference type="EC" id="2.7.11.22" evidence="2"/>
<proteinExistence type="inferred from homology"/>
<dbReference type="SMART" id="SM00220">
    <property type="entry name" value="S_TKc"/>
    <property type="match status" value="1"/>
</dbReference>
<dbReference type="EMBL" id="MSFM01000001">
    <property type="protein sequence ID" value="PKY08929.1"/>
    <property type="molecule type" value="Genomic_DNA"/>
</dbReference>
<comment type="catalytic activity">
    <reaction evidence="5">
        <text>L-threonyl-[protein] + ATP = O-phospho-L-threonyl-[protein] + ADP + H(+)</text>
        <dbReference type="Rhea" id="RHEA:46608"/>
        <dbReference type="Rhea" id="RHEA-COMP:11060"/>
        <dbReference type="Rhea" id="RHEA-COMP:11605"/>
        <dbReference type="ChEBI" id="CHEBI:15378"/>
        <dbReference type="ChEBI" id="CHEBI:30013"/>
        <dbReference type="ChEBI" id="CHEBI:30616"/>
        <dbReference type="ChEBI" id="CHEBI:61977"/>
        <dbReference type="ChEBI" id="CHEBI:456216"/>
        <dbReference type="EC" id="2.7.11.22"/>
    </reaction>
</comment>
<evidence type="ECO:0000256" key="7">
    <source>
        <dbReference type="SAM" id="MobiDB-lite"/>
    </source>
</evidence>
<dbReference type="GO" id="GO:0005524">
    <property type="term" value="F:ATP binding"/>
    <property type="evidence" value="ECO:0007669"/>
    <property type="project" value="UniProtKB-KW"/>
</dbReference>
<dbReference type="GO" id="GO:0004693">
    <property type="term" value="F:cyclin-dependent protein serine/threonine kinase activity"/>
    <property type="evidence" value="ECO:0007669"/>
    <property type="project" value="UniProtKB-EC"/>
</dbReference>
<name>A0A2I1DGD1_ASPC2</name>
<evidence type="ECO:0000256" key="3">
    <source>
        <dbReference type="ARBA" id="ARBA00022741"/>
    </source>
</evidence>
<sequence length="394" mass="43273">MAAEWKKELGFSDRLTAIQSLTTAYQRASSTAAFTEAQSQARKLEQEAYDLATSKENYSQLCQEAIDAAEANGSVAPVDGDREQGPNDPSEDSWGQGESIGPFHSCLHHYGGLHSTIYKSRGDDGTLVALKVTIPHLLAEPHDVRREVRLLQASASAHVVPLLQTLKLDGGRLVLVFPFFQYDFEQLLRRDMVTATQTKTILRDMFRAVAHLHAQGIIHRDIKPSNILMESPDGPAYLADFGIAWKEGTEGSEPADQKITDVGTTCYRGPEILFGYQGYGPALDLWAAGCVVAEAVAVGHQQLFDSGPLGSDLSLIQSIFKTLGTPDAESWPETKLLPDWDKVHFYKYPAKQWDDTLPGASSKGRDLVSLLVCYESGQRLSAAEALKHPYFSTM</sequence>
<keyword evidence="10" id="KW-1185">Reference proteome</keyword>
<evidence type="ECO:0000259" key="8">
    <source>
        <dbReference type="PROSITE" id="PS50011"/>
    </source>
</evidence>
<dbReference type="PROSITE" id="PS00108">
    <property type="entry name" value="PROTEIN_KINASE_ST"/>
    <property type="match status" value="1"/>
</dbReference>
<evidence type="ECO:0000313" key="9">
    <source>
        <dbReference type="EMBL" id="PKY08929.1"/>
    </source>
</evidence>
<evidence type="ECO:0000256" key="2">
    <source>
        <dbReference type="ARBA" id="ARBA00012425"/>
    </source>
</evidence>
<dbReference type="GO" id="GO:0000307">
    <property type="term" value="C:cyclin-dependent protein kinase holoenzyme complex"/>
    <property type="evidence" value="ECO:0007669"/>
    <property type="project" value="TreeGrafter"/>
</dbReference>
<dbReference type="Gene3D" id="1.10.510.10">
    <property type="entry name" value="Transferase(Phosphotransferase) domain 1"/>
    <property type="match status" value="1"/>
</dbReference>
<dbReference type="Gene3D" id="3.30.200.20">
    <property type="entry name" value="Phosphorylase Kinase, domain 1"/>
    <property type="match status" value="1"/>
</dbReference>
<dbReference type="RefSeq" id="XP_024697523.1">
    <property type="nucleotide sequence ID" value="XM_024837973.1"/>
</dbReference>
<dbReference type="GO" id="GO:0005634">
    <property type="term" value="C:nucleus"/>
    <property type="evidence" value="ECO:0007669"/>
    <property type="project" value="TreeGrafter"/>
</dbReference>
<dbReference type="Pfam" id="PF00069">
    <property type="entry name" value="Pkinase"/>
    <property type="match status" value="1"/>
</dbReference>
<dbReference type="PANTHER" id="PTHR24056">
    <property type="entry name" value="CELL DIVISION PROTEIN KINASE"/>
    <property type="match status" value="1"/>
</dbReference>
<evidence type="ECO:0000256" key="4">
    <source>
        <dbReference type="ARBA" id="ARBA00022840"/>
    </source>
</evidence>
<dbReference type="GO" id="GO:0007165">
    <property type="term" value="P:signal transduction"/>
    <property type="evidence" value="ECO:0007669"/>
    <property type="project" value="TreeGrafter"/>
</dbReference>
<protein>
    <recommendedName>
        <fullName evidence="2">cyclin-dependent kinase</fullName>
        <ecNumber evidence="2">2.7.11.22</ecNumber>
    </recommendedName>
</protein>
<dbReference type="Proteomes" id="UP000234254">
    <property type="component" value="Unassembled WGS sequence"/>
</dbReference>
<dbReference type="VEuPathDB" id="FungiDB:P168DRAFT_294721"/>
<dbReference type="SUPFAM" id="SSF56112">
    <property type="entry name" value="Protein kinase-like (PK-like)"/>
    <property type="match status" value="1"/>
</dbReference>
<gene>
    <name evidence="9" type="ORF">P168DRAFT_294721</name>
</gene>
<dbReference type="GO" id="GO:0010468">
    <property type="term" value="P:regulation of gene expression"/>
    <property type="evidence" value="ECO:0007669"/>
    <property type="project" value="TreeGrafter"/>
</dbReference>
<dbReference type="InterPro" id="IPR008271">
    <property type="entry name" value="Ser/Thr_kinase_AS"/>
</dbReference>
<dbReference type="OrthoDB" id="413582at2759"/>
<dbReference type="PANTHER" id="PTHR24056:SF576">
    <property type="entry name" value="SERINE_THREONINE-PROTEIN KINASE CSK1"/>
    <property type="match status" value="1"/>
</dbReference>